<dbReference type="RefSeq" id="WP_189545260.1">
    <property type="nucleotide sequence ID" value="NZ_BMTF01000014.1"/>
</dbReference>
<protein>
    <submittedName>
        <fullName evidence="1">Uncharacterized protein</fullName>
    </submittedName>
</protein>
<sequence>MLVVRMSARSAAVDDDRREFSLLGKRQVSGLALARPVTTGVRSRSVLELQQDHGGAQFRALVGGEFVPGEGDRLAWRVRHWETVRPTPQQGMLHGTLLPGLPEGLDHAAEAGLHADLNSGALPAGRLVIDRAGYDQDSSLVLFATAAELLLHILLAGAFGSPAEPIIRSWVATGRIPVALPRVDVEV</sequence>
<comment type="caution">
    <text evidence="1">The sequence shown here is derived from an EMBL/GenBank/DDBJ whole genome shotgun (WGS) entry which is preliminary data.</text>
</comment>
<keyword evidence="2" id="KW-1185">Reference proteome</keyword>
<name>A0ABQ2W1E6_9ACTN</name>
<evidence type="ECO:0000313" key="1">
    <source>
        <dbReference type="EMBL" id="GGV89026.1"/>
    </source>
</evidence>
<organism evidence="1 2">
    <name type="scientific">Streptomyces gelaticus</name>
    <dbReference type="NCBI Taxonomy" id="285446"/>
    <lineage>
        <taxon>Bacteria</taxon>
        <taxon>Bacillati</taxon>
        <taxon>Actinomycetota</taxon>
        <taxon>Actinomycetes</taxon>
        <taxon>Kitasatosporales</taxon>
        <taxon>Streptomycetaceae</taxon>
        <taxon>Streptomyces</taxon>
    </lineage>
</organism>
<proteinExistence type="predicted"/>
<dbReference type="Proteomes" id="UP000660675">
    <property type="component" value="Unassembled WGS sequence"/>
</dbReference>
<gene>
    <name evidence="1" type="ORF">GCM10015535_41560</name>
</gene>
<accession>A0ABQ2W1E6</accession>
<dbReference type="EMBL" id="BMTF01000014">
    <property type="protein sequence ID" value="GGV89026.1"/>
    <property type="molecule type" value="Genomic_DNA"/>
</dbReference>
<reference evidence="2" key="1">
    <citation type="journal article" date="2019" name="Int. J. Syst. Evol. Microbiol.">
        <title>The Global Catalogue of Microorganisms (GCM) 10K type strain sequencing project: providing services to taxonomists for standard genome sequencing and annotation.</title>
        <authorList>
            <consortium name="The Broad Institute Genomics Platform"/>
            <consortium name="The Broad Institute Genome Sequencing Center for Infectious Disease"/>
            <person name="Wu L."/>
            <person name="Ma J."/>
        </authorList>
    </citation>
    <scope>NUCLEOTIDE SEQUENCE [LARGE SCALE GENOMIC DNA]</scope>
    <source>
        <strain evidence="2">JCM 4376</strain>
    </source>
</reference>
<evidence type="ECO:0000313" key="2">
    <source>
        <dbReference type="Proteomes" id="UP000660675"/>
    </source>
</evidence>